<evidence type="ECO:0000313" key="6">
    <source>
        <dbReference type="Proteomes" id="UP000094068"/>
    </source>
</evidence>
<dbReference type="STRING" id="903984.BCR21_07090"/>
<dbReference type="GO" id="GO:0000287">
    <property type="term" value="F:magnesium ion binding"/>
    <property type="evidence" value="ECO:0007669"/>
    <property type="project" value="InterPro"/>
</dbReference>
<keyword evidence="6" id="KW-1185">Reference proteome</keyword>
<dbReference type="GO" id="GO:0019878">
    <property type="term" value="P:lysine biosynthetic process via aminoadipic acid"/>
    <property type="evidence" value="ECO:0007669"/>
    <property type="project" value="TreeGrafter"/>
</dbReference>
<dbReference type="PANTHER" id="PTHR12215">
    <property type="entry name" value="PHOSPHOPANTETHEINE TRANSFERASE"/>
    <property type="match status" value="1"/>
</dbReference>
<name>A0A1E5GHC3_9ENTE</name>
<feature type="domain" description="4'-phosphopantetheinyl transferase" evidence="3">
    <location>
        <begin position="104"/>
        <end position="205"/>
    </location>
</feature>
<accession>A0A1E5GHC3</accession>
<comment type="caution">
    <text evidence="5">The sequence shown here is derived from an EMBL/GenBank/DDBJ whole genome shotgun (WGS) entry which is preliminary data.</text>
</comment>
<evidence type="ECO:0000256" key="2">
    <source>
        <dbReference type="ARBA" id="ARBA00022679"/>
    </source>
</evidence>
<dbReference type="OrthoDB" id="9808281at2"/>
<evidence type="ECO:0000259" key="4">
    <source>
        <dbReference type="Pfam" id="PF22624"/>
    </source>
</evidence>
<protein>
    <submittedName>
        <fullName evidence="5">Uncharacterized protein</fullName>
    </submittedName>
</protein>
<dbReference type="SUPFAM" id="SSF56214">
    <property type="entry name" value="4'-phosphopantetheinyl transferase"/>
    <property type="match status" value="2"/>
</dbReference>
<dbReference type="InterPro" id="IPR037143">
    <property type="entry name" value="4-PPantetheinyl_Trfase_dom_sf"/>
</dbReference>
<sequence length="228" mass="26167">MLHTVILKLNNSLNSDIWSKWFHLLELEKQNKIKTLRFADDRLRCLTAGILLRSMLFNHCQVLPSELVFSTNKKGKPFLVSHPELFFNLSHSGDYVCCSLSSSPVGVDIEKMETLDIESIASYFSIHEKKYICSKDTEQERLDAFYSLWTLKEAFSKYIGSGLSIPLDTYSFFLNKKKISLSTQIKNNAHFHSSSIGDQYKLALCSPILSENIEKHLTLTEFIKTIPF</sequence>
<evidence type="ECO:0000256" key="1">
    <source>
        <dbReference type="ARBA" id="ARBA00010990"/>
    </source>
</evidence>
<dbReference type="InterPro" id="IPR055066">
    <property type="entry name" value="AASDHPPT_N"/>
</dbReference>
<feature type="domain" description="4'-phosphopantetheinyl transferase N-terminal" evidence="4">
    <location>
        <begin position="17"/>
        <end position="98"/>
    </location>
</feature>
<dbReference type="AlphaFoldDB" id="A0A1E5GHC3"/>
<comment type="similarity">
    <text evidence="1">Belongs to the P-Pant transferase superfamily. Gsp/Sfp/HetI/AcpT family.</text>
</comment>
<reference evidence="6" key="1">
    <citation type="submission" date="2016-09" db="EMBL/GenBank/DDBJ databases">
        <authorList>
            <person name="Gulvik C.A."/>
        </authorList>
    </citation>
    <scope>NUCLEOTIDE SEQUENCE [LARGE SCALE GENOMIC DNA]</scope>
    <source>
        <strain evidence="6">DSM 23328</strain>
    </source>
</reference>
<dbReference type="GO" id="GO:0008897">
    <property type="term" value="F:holo-[acyl-carrier-protein] synthase activity"/>
    <property type="evidence" value="ECO:0007669"/>
    <property type="project" value="InterPro"/>
</dbReference>
<dbReference type="Gene3D" id="3.90.470.20">
    <property type="entry name" value="4'-phosphopantetheinyl transferase domain"/>
    <property type="match status" value="2"/>
</dbReference>
<dbReference type="PANTHER" id="PTHR12215:SF10">
    <property type="entry name" value="L-AMINOADIPATE-SEMIALDEHYDE DEHYDROGENASE-PHOSPHOPANTETHEINYL TRANSFERASE"/>
    <property type="match status" value="1"/>
</dbReference>
<keyword evidence="2" id="KW-0808">Transferase</keyword>
<dbReference type="EMBL" id="MIJZ01000012">
    <property type="protein sequence ID" value="OEG11995.1"/>
    <property type="molecule type" value="Genomic_DNA"/>
</dbReference>
<dbReference type="Proteomes" id="UP000094068">
    <property type="component" value="Unassembled WGS sequence"/>
</dbReference>
<dbReference type="Pfam" id="PF22624">
    <property type="entry name" value="AASDHPPT_N"/>
    <property type="match status" value="1"/>
</dbReference>
<evidence type="ECO:0000313" key="5">
    <source>
        <dbReference type="EMBL" id="OEG11995.1"/>
    </source>
</evidence>
<dbReference type="InterPro" id="IPR050559">
    <property type="entry name" value="P-Pant_transferase_sf"/>
</dbReference>
<dbReference type="Pfam" id="PF01648">
    <property type="entry name" value="ACPS"/>
    <property type="match status" value="1"/>
</dbReference>
<organism evidence="5 6">
    <name type="scientific">Enterococcus ureasiticus</name>
    <dbReference type="NCBI Taxonomy" id="903984"/>
    <lineage>
        <taxon>Bacteria</taxon>
        <taxon>Bacillati</taxon>
        <taxon>Bacillota</taxon>
        <taxon>Bacilli</taxon>
        <taxon>Lactobacillales</taxon>
        <taxon>Enterococcaceae</taxon>
        <taxon>Enterococcus</taxon>
    </lineage>
</organism>
<dbReference type="RefSeq" id="WP_069645848.1">
    <property type="nucleotide sequence ID" value="NZ_MIJZ01000012.1"/>
</dbReference>
<dbReference type="InterPro" id="IPR008278">
    <property type="entry name" value="4-PPantetheinyl_Trfase_dom"/>
</dbReference>
<proteinExistence type="inferred from homology"/>
<evidence type="ECO:0000259" key="3">
    <source>
        <dbReference type="Pfam" id="PF01648"/>
    </source>
</evidence>
<gene>
    <name evidence="5" type="ORF">BCR21_07090</name>
</gene>
<dbReference type="GO" id="GO:0005829">
    <property type="term" value="C:cytosol"/>
    <property type="evidence" value="ECO:0007669"/>
    <property type="project" value="TreeGrafter"/>
</dbReference>